<dbReference type="EMBL" id="CP059319">
    <property type="protein sequence ID" value="QTH20166.1"/>
    <property type="molecule type" value="Genomic_DNA"/>
</dbReference>
<sequence>MSTVQMCFLPYTPRADSDARGYEEWLRSTDNPFFNSRPGIGHYSNWKVASGDPGFTHFDILLIAPGFGPDDIWADEPLAAFAADWVRLWGVEPAGDPALNYHCHIAERSGGDAGDFASQIVIDPSSSIGESWTFTGSVVGTQPWPGFSCRFGDEATGDGLIRGELIAAPSQA</sequence>
<dbReference type="RefSeq" id="WP_208632000.1">
    <property type="nucleotide sequence ID" value="NZ_CP059319.1"/>
</dbReference>
<accession>A0A975CZN8</accession>
<proteinExistence type="predicted"/>
<organism evidence="1 2">
    <name type="scientific">Rhizorhabdus wittichii</name>
    <dbReference type="NCBI Taxonomy" id="160791"/>
    <lineage>
        <taxon>Bacteria</taxon>
        <taxon>Pseudomonadati</taxon>
        <taxon>Pseudomonadota</taxon>
        <taxon>Alphaproteobacteria</taxon>
        <taxon>Sphingomonadales</taxon>
        <taxon>Sphingomonadaceae</taxon>
        <taxon>Rhizorhabdus</taxon>
    </lineage>
</organism>
<dbReference type="AlphaFoldDB" id="A0A975CZN8"/>
<evidence type="ECO:0000313" key="1">
    <source>
        <dbReference type="EMBL" id="QTH20166.1"/>
    </source>
</evidence>
<reference evidence="1" key="2">
    <citation type="submission" date="2021-04" db="EMBL/GenBank/DDBJ databases">
        <title>Isolation and genomic analysis of the ibuprofen-degrading bacterium Sphingomonas strain MPO218.</title>
        <authorList>
            <person name="Aulestia M."/>
            <person name="Flores A."/>
            <person name="Mangas E.L."/>
            <person name="Perez-Pulido A.J."/>
            <person name="Santero E."/>
            <person name="Camacho E.M."/>
        </authorList>
    </citation>
    <scope>NUCLEOTIDE SEQUENCE</scope>
    <source>
        <strain evidence="1">MPO218</strain>
    </source>
</reference>
<dbReference type="Proteomes" id="UP000664914">
    <property type="component" value="Chromosome"/>
</dbReference>
<reference evidence="1" key="1">
    <citation type="submission" date="2020-07" db="EMBL/GenBank/DDBJ databases">
        <authorList>
            <person name="Camacho E."/>
        </authorList>
    </citation>
    <scope>NUCLEOTIDE SEQUENCE</scope>
    <source>
        <strain evidence="1">MPO218</strain>
    </source>
</reference>
<protein>
    <submittedName>
        <fullName evidence="1">Uncharacterized protein</fullName>
    </submittedName>
</protein>
<name>A0A975CZN8_9SPHN</name>
<evidence type="ECO:0000313" key="2">
    <source>
        <dbReference type="Proteomes" id="UP000664914"/>
    </source>
</evidence>
<gene>
    <name evidence="1" type="ORF">HRJ34_17615</name>
</gene>